<dbReference type="Gene3D" id="3.30.2310.20">
    <property type="entry name" value="RelE-like"/>
    <property type="match status" value="1"/>
</dbReference>
<evidence type="ECO:0000313" key="1">
    <source>
        <dbReference type="EMBL" id="GAF26369.1"/>
    </source>
</evidence>
<gene>
    <name evidence="1" type="ORF">MTY_1709</name>
</gene>
<name>A0A0S6UBA0_NEOTH</name>
<dbReference type="RefSeq" id="WP_011392187.1">
    <property type="nucleotide sequence ID" value="NZ_DF238840.1"/>
</dbReference>
<dbReference type="GeneID" id="45616698"/>
<sequence>MSTSKMIDLVPANVKFFPAAEADFLGLDKSRQIKVIKALQKISRAPSAFGKELENQAGRPLAGYRSVYVDNRSLRIIWKVTELQVIEVAIIAGIAEREGMLAYKLVSRRRGELEKFIKELVK</sequence>
<dbReference type="EMBL" id="DF238840">
    <property type="protein sequence ID" value="GAF26369.1"/>
    <property type="molecule type" value="Genomic_DNA"/>
</dbReference>
<protein>
    <submittedName>
        <fullName evidence="1">Uncharacterized protein containing a Zn-finger-like domain</fullName>
    </submittedName>
</protein>
<accession>A0A0S6UBA0</accession>
<organism evidence="1">
    <name type="scientific">Moorella thermoacetica Y72</name>
    <dbReference type="NCBI Taxonomy" id="1325331"/>
    <lineage>
        <taxon>Bacteria</taxon>
        <taxon>Bacillati</taxon>
        <taxon>Bacillota</taxon>
        <taxon>Clostridia</taxon>
        <taxon>Neomoorellales</taxon>
        <taxon>Neomoorellaceae</taxon>
        <taxon>Neomoorella</taxon>
    </lineage>
</organism>
<reference evidence="1" key="1">
    <citation type="journal article" date="2014" name="Gene">
        <title>Genome-guided analysis of transformation efficiency and carbon dioxide assimilation by Moorella thermoacetica Y72.</title>
        <authorList>
            <person name="Tsukahara K."/>
            <person name="Kita A."/>
            <person name="Nakashimada Y."/>
            <person name="Hoshino T."/>
            <person name="Murakami K."/>
        </authorList>
    </citation>
    <scope>NUCLEOTIDE SEQUENCE [LARGE SCALE GENOMIC DNA]</scope>
    <source>
        <strain evidence="1">Y72</strain>
    </source>
</reference>
<dbReference type="Proteomes" id="UP000063718">
    <property type="component" value="Unassembled WGS sequence"/>
</dbReference>
<dbReference type="InterPro" id="IPR035093">
    <property type="entry name" value="RelE/ParE_toxin_dom_sf"/>
</dbReference>
<dbReference type="AlphaFoldDB" id="A0A0S6UBA0"/>
<proteinExistence type="predicted"/>